<feature type="coiled-coil region" evidence="5">
    <location>
        <begin position="1039"/>
        <end position="1073"/>
    </location>
</feature>
<feature type="coiled-coil region" evidence="5">
    <location>
        <begin position="1379"/>
        <end position="1406"/>
    </location>
</feature>
<evidence type="ECO:0000313" key="7">
    <source>
        <dbReference type="Proteomes" id="UP001318040"/>
    </source>
</evidence>
<dbReference type="PANTHER" id="PTHR18902">
    <property type="entry name" value="NUCLEAR MITOTIC APPARATUS PROTEIN 1-RELATED"/>
    <property type="match status" value="1"/>
</dbReference>
<dbReference type="GO" id="GO:0005737">
    <property type="term" value="C:cytoplasm"/>
    <property type="evidence" value="ECO:0007669"/>
    <property type="project" value="UniProtKB-SubCell"/>
</dbReference>
<accession>A0AAJ7X770</accession>
<evidence type="ECO:0000256" key="1">
    <source>
        <dbReference type="ARBA" id="ARBA00004496"/>
    </source>
</evidence>
<feature type="region of interest" description="Disordered" evidence="6">
    <location>
        <begin position="1"/>
        <end position="34"/>
    </location>
</feature>
<protein>
    <submittedName>
        <fullName evidence="8">Golgin subfamily A member 3 isoform X1</fullName>
    </submittedName>
</protein>
<feature type="compositionally biased region" description="Polar residues" evidence="6">
    <location>
        <begin position="134"/>
        <end position="146"/>
    </location>
</feature>
<feature type="compositionally biased region" description="Basic and acidic residues" evidence="6">
    <location>
        <begin position="10"/>
        <end position="23"/>
    </location>
</feature>
<keyword evidence="7" id="KW-1185">Reference proteome</keyword>
<proteinExistence type="predicted"/>
<name>A0AAJ7X770_PETMA</name>
<dbReference type="PANTHER" id="PTHR18902:SF26">
    <property type="entry name" value="GOLGIN SUBFAMILY A MEMBER 3"/>
    <property type="match status" value="1"/>
</dbReference>
<evidence type="ECO:0000256" key="6">
    <source>
        <dbReference type="SAM" id="MobiDB-lite"/>
    </source>
</evidence>
<keyword evidence="3" id="KW-0597">Phosphoprotein</keyword>
<dbReference type="CTD" id="2802"/>
<dbReference type="Gene3D" id="1.20.5.170">
    <property type="match status" value="1"/>
</dbReference>
<feature type="coiled-coil region" evidence="5">
    <location>
        <begin position="452"/>
        <end position="514"/>
    </location>
</feature>
<evidence type="ECO:0000256" key="2">
    <source>
        <dbReference type="ARBA" id="ARBA00022490"/>
    </source>
</evidence>
<dbReference type="Gene3D" id="1.10.287.1490">
    <property type="match status" value="1"/>
</dbReference>
<dbReference type="KEGG" id="pmrn:116950259"/>
<gene>
    <name evidence="8" type="primary">GOLGA3</name>
</gene>
<feature type="coiled-coil region" evidence="5">
    <location>
        <begin position="652"/>
        <end position="984"/>
    </location>
</feature>
<evidence type="ECO:0000256" key="4">
    <source>
        <dbReference type="ARBA" id="ARBA00023054"/>
    </source>
</evidence>
<keyword evidence="2" id="KW-0963">Cytoplasm</keyword>
<dbReference type="InterPro" id="IPR051841">
    <property type="entry name" value="MT-Golgi_org_protein"/>
</dbReference>
<feature type="coiled-coil region" evidence="5">
    <location>
        <begin position="564"/>
        <end position="616"/>
    </location>
</feature>
<organism evidence="7 8">
    <name type="scientific">Petromyzon marinus</name>
    <name type="common">Sea lamprey</name>
    <dbReference type="NCBI Taxonomy" id="7757"/>
    <lineage>
        <taxon>Eukaryota</taxon>
        <taxon>Metazoa</taxon>
        <taxon>Chordata</taxon>
        <taxon>Craniata</taxon>
        <taxon>Vertebrata</taxon>
        <taxon>Cyclostomata</taxon>
        <taxon>Hyperoartia</taxon>
        <taxon>Petromyzontiformes</taxon>
        <taxon>Petromyzontidae</taxon>
        <taxon>Petromyzon</taxon>
    </lineage>
</organism>
<feature type="coiled-coil region" evidence="5">
    <location>
        <begin position="361"/>
        <end position="409"/>
    </location>
</feature>
<reference evidence="8" key="1">
    <citation type="submission" date="2025-08" db="UniProtKB">
        <authorList>
            <consortium name="RefSeq"/>
        </authorList>
    </citation>
    <scope>IDENTIFICATION</scope>
    <source>
        <tissue evidence="8">Sperm</tissue>
    </source>
</reference>
<evidence type="ECO:0000313" key="8">
    <source>
        <dbReference type="RefSeq" id="XP_032823821.1"/>
    </source>
</evidence>
<keyword evidence="4 5" id="KW-0175">Coiled coil</keyword>
<evidence type="ECO:0000256" key="5">
    <source>
        <dbReference type="SAM" id="Coils"/>
    </source>
</evidence>
<comment type="subcellular location">
    <subcellularLocation>
        <location evidence="1">Cytoplasm</location>
    </subcellularLocation>
</comment>
<dbReference type="Proteomes" id="UP001318040">
    <property type="component" value="Chromosome 38"/>
</dbReference>
<evidence type="ECO:0000256" key="3">
    <source>
        <dbReference type="ARBA" id="ARBA00022553"/>
    </source>
</evidence>
<feature type="region of interest" description="Disordered" evidence="6">
    <location>
        <begin position="129"/>
        <end position="155"/>
    </location>
</feature>
<feature type="coiled-coil region" evidence="5">
    <location>
        <begin position="1102"/>
        <end position="1325"/>
    </location>
</feature>
<feature type="compositionally biased region" description="Polar residues" evidence="6">
    <location>
        <begin position="24"/>
        <end position="34"/>
    </location>
</feature>
<dbReference type="RefSeq" id="XP_032823821.1">
    <property type="nucleotide sequence ID" value="XM_032967930.1"/>
</dbReference>
<sequence length="1441" mass="161992">MAEVNSSGLADHDVGAKAGEKTSSHGQNGAASDSSLPCAVVPYTFITDTNGYRTEDIEMTQATDDKAEEYVSNVHHTSEAFQSLRQSLLLQETIFTQEMPIGKDQNEGQIKAKAQKQLEEQLHQYRVKQRTGRLTKTSPKGRQISTLDPDLMLNPDSLPRVQTVTMTKEYSYIRTTVPRGPKVGSLGIPMNSPDMKVKKNKVHSLSDYKSVADGNEYDLKDVGNSYNASFGSGTMNSSTSAISLVTNTPATELNYSLEVRSPDGNATTEVNRVSVEDYAITEHITPEHQISETVKTEEREGPSVSQEMELGQYTTLHEVLTSAAEHLMELKCDDSEHNDTEQLSLSASSSVTNLTVENYEVSEILREKTQLEGQLEALASEAKQAMKEKTEVQATLAALEAERRAEQAQAALGESKCSEMGQEVLTLKQKCLGLEQAMLCMQTNLELKNSGLKNLSNDLGAAEQQYQRLLGRLEDLQKTVADKDNSVHMLRQNMSSMQRQLQQVQVERSALASQLTISQGEIATLMQARDWYQQQLSLAQKSRVQLQSELISIQAGNANQTGLMEQLKLENLALAQQLSESQQKSLKEKEQIALHLQTIEADLLDQEKTVQHIEQAKALVEQDLAQRVEKFEDERLQLLKMADCATHLQKEMDKLRLTVHQKDLQLQALEQEHVSIMEQLSSSQEALHAKEHAMHILQAQYDLLGSQLVDLQAEMNVKDDSIEFLQNTKLVLEVELQAARAEHQAVGEGLGQLEDCANTTTQDLQELRQQLTVKGAQIETIQEENKKLLKQVHKVKDQLTQQKVMVEAYRRDASAKEQLLKELKTAKHKLDVEVRGLRGELLSFKAERESWVKEQDHLNNELRQLREHLTAMEDEVLRANKERSRVEGQLQSLQSEMSSMSSMSQENEELKTQLDHLQQEARKAITEQKNCMKKIGTDLSSAQKDLKLKHKAYEHAVSILSRKLQEALSAKETAELELSKLQANVAASNTHPTAEHVASLKSELCAVVERKEMLEKELQEVIASTSRDLAESRTKMLDMEGELEKLHGANRRVRSLEQLNRRLALELEHERGRLAGTMRSHVALKEHAAMLQAAVATREAHLRQLSLQVQAVLRQKEEEDSRMKQIVQSLQTSLDQEQENVAGLKHLVSSTKCEAADNRRHFKAASLELAELKKELATKQGMMSNMQEELEELRLKEASREREVTELLQELAEVRTEVKALQIRLRDETRQLPDTQTLEDVKWQCEQKDVEIQTLRQQLSGVEHRSRMETESAQAATQEARSETELLREALAQTRKEKFVAAARVRQLQSSMKVVLEQNEQLKLDLQQMQQPLSLSRAAGLASTLPGSGKSLHIPQCPVPAALLEELLRPPNPAPAQPLANLQNCLQKLRFEMETLQQQMEEHTVAVHESVSSWTELEGQLKDLNTADGSTPALVEQQSVD</sequence>